<keyword evidence="3" id="KW-0274">FAD</keyword>
<dbReference type="Pfam" id="PF01565">
    <property type="entry name" value="FAD_binding_4"/>
    <property type="match status" value="1"/>
</dbReference>
<dbReference type="PANTHER" id="PTHR42973:SF22">
    <property type="entry name" value="FAD-BINDING PCMH-TYPE DOMAIN-CONTAINING PROTEIN-RELATED"/>
    <property type="match status" value="1"/>
</dbReference>
<dbReference type="RefSeq" id="XP_037221343.1">
    <property type="nucleotide sequence ID" value="XM_037361051.1"/>
</dbReference>
<dbReference type="SUPFAM" id="SSF56176">
    <property type="entry name" value="FAD-binding/transporter-associated domain-like"/>
    <property type="match status" value="1"/>
</dbReference>
<feature type="signal peptide" evidence="5">
    <location>
        <begin position="1"/>
        <end position="22"/>
    </location>
</feature>
<dbReference type="PANTHER" id="PTHR42973">
    <property type="entry name" value="BINDING OXIDOREDUCTASE, PUTATIVE (AFU_ORTHOLOGUE AFUA_1G17690)-RELATED"/>
    <property type="match status" value="1"/>
</dbReference>
<dbReference type="OrthoDB" id="2151789at2759"/>
<feature type="domain" description="FAD-binding PCMH-type" evidence="6">
    <location>
        <begin position="43"/>
        <end position="215"/>
    </location>
</feature>
<dbReference type="PROSITE" id="PS51387">
    <property type="entry name" value="FAD_PCMH"/>
    <property type="match status" value="1"/>
</dbReference>
<feature type="chain" id="PRO_5034559395" evidence="5">
    <location>
        <begin position="23"/>
        <end position="474"/>
    </location>
</feature>
<comment type="similarity">
    <text evidence="1">Belongs to the oxygen-dependent FAD-linked oxidoreductase family.</text>
</comment>
<dbReference type="GeneID" id="59343567"/>
<accession>A0A8H6WBF7</accession>
<evidence type="ECO:0000259" key="6">
    <source>
        <dbReference type="PROSITE" id="PS51387"/>
    </source>
</evidence>
<dbReference type="InterPro" id="IPR006094">
    <property type="entry name" value="Oxid_FAD_bind_N"/>
</dbReference>
<keyword evidence="8" id="KW-1185">Reference proteome</keyword>
<organism evidence="7 8">
    <name type="scientific">Mycena indigotica</name>
    <dbReference type="NCBI Taxonomy" id="2126181"/>
    <lineage>
        <taxon>Eukaryota</taxon>
        <taxon>Fungi</taxon>
        <taxon>Dikarya</taxon>
        <taxon>Basidiomycota</taxon>
        <taxon>Agaricomycotina</taxon>
        <taxon>Agaricomycetes</taxon>
        <taxon>Agaricomycetidae</taxon>
        <taxon>Agaricales</taxon>
        <taxon>Marasmiineae</taxon>
        <taxon>Mycenaceae</taxon>
        <taxon>Mycena</taxon>
    </lineage>
</organism>
<dbReference type="AlphaFoldDB" id="A0A8H6WBF7"/>
<dbReference type="InterPro" id="IPR016169">
    <property type="entry name" value="FAD-bd_PCMH_sub2"/>
</dbReference>
<dbReference type="GO" id="GO:0071949">
    <property type="term" value="F:FAD binding"/>
    <property type="evidence" value="ECO:0007669"/>
    <property type="project" value="InterPro"/>
</dbReference>
<sequence>MAAVSQCCALLLASWTLSPLVSLPSSSGPYHDTLASFWSAQEASLQPACVFSPTDASHVSTALAILSSHTDCQFAIKSHGHAPAAGFANVADGVTIDLSSLNSVQVNVDASIVRVGAGASWLEVYQELDTHRVAVAGGRNGGVGVGGLLLGGGISYFGPRVGWACDAVDSFQVVLAGGQTVTASQRQHPDLFRALKGGGNNLGVVTSADLRSFPQGDILAGTLAHNISDREAVFKAIADLASAKDYDEYASIVLSVNFSPSSRTWTLSEVPVYTKPELRPQVYAPLFAVPNTTDSLHITNLSTYANESPIPQLGFVFYTGTYAATQETLSTVFDVANKTLMGFEQPEGMLLWSVAFEPLPTKFTQRAHNTGGNVLGTQPSDGNAFIVLMSATFANPDANNEVEGLSKELMKNINEETRKRGLLHQFQYSNYADPSQDPIGSYGAENVDSIRRASKKYDPNNVFQKQVPGGFKLV</sequence>
<dbReference type="EMBL" id="JACAZF010000004">
    <property type="protein sequence ID" value="KAF7306324.1"/>
    <property type="molecule type" value="Genomic_DNA"/>
</dbReference>
<evidence type="ECO:0000256" key="3">
    <source>
        <dbReference type="ARBA" id="ARBA00022827"/>
    </source>
</evidence>
<evidence type="ECO:0000256" key="4">
    <source>
        <dbReference type="ARBA" id="ARBA00023002"/>
    </source>
</evidence>
<evidence type="ECO:0000256" key="5">
    <source>
        <dbReference type="SAM" id="SignalP"/>
    </source>
</evidence>
<dbReference type="InterPro" id="IPR036318">
    <property type="entry name" value="FAD-bd_PCMH-like_sf"/>
</dbReference>
<dbReference type="InterPro" id="IPR016166">
    <property type="entry name" value="FAD-bd_PCMH"/>
</dbReference>
<keyword evidence="5" id="KW-0732">Signal</keyword>
<dbReference type="InterPro" id="IPR050416">
    <property type="entry name" value="FAD-linked_Oxidoreductase"/>
</dbReference>
<evidence type="ECO:0000313" key="8">
    <source>
        <dbReference type="Proteomes" id="UP000636479"/>
    </source>
</evidence>
<dbReference type="Proteomes" id="UP000636479">
    <property type="component" value="Unassembled WGS sequence"/>
</dbReference>
<evidence type="ECO:0000313" key="7">
    <source>
        <dbReference type="EMBL" id="KAF7306324.1"/>
    </source>
</evidence>
<name>A0A8H6WBF7_9AGAR</name>
<evidence type="ECO:0000256" key="1">
    <source>
        <dbReference type="ARBA" id="ARBA00005466"/>
    </source>
</evidence>
<proteinExistence type="inferred from homology"/>
<reference evidence="7" key="1">
    <citation type="submission" date="2020-05" db="EMBL/GenBank/DDBJ databases">
        <title>Mycena genomes resolve the evolution of fungal bioluminescence.</title>
        <authorList>
            <person name="Tsai I.J."/>
        </authorList>
    </citation>
    <scope>NUCLEOTIDE SEQUENCE</scope>
    <source>
        <strain evidence="7">171206Taipei</strain>
    </source>
</reference>
<dbReference type="Gene3D" id="3.30.465.10">
    <property type="match status" value="1"/>
</dbReference>
<keyword evidence="2" id="KW-0285">Flavoprotein</keyword>
<protein>
    <submittedName>
        <fullName evidence="7">FAD-binding protein</fullName>
    </submittedName>
</protein>
<comment type="caution">
    <text evidence="7">The sequence shown here is derived from an EMBL/GenBank/DDBJ whole genome shotgun (WGS) entry which is preliminary data.</text>
</comment>
<evidence type="ECO:0000256" key="2">
    <source>
        <dbReference type="ARBA" id="ARBA00022630"/>
    </source>
</evidence>
<keyword evidence="4" id="KW-0560">Oxidoreductase</keyword>
<dbReference type="GO" id="GO:0016491">
    <property type="term" value="F:oxidoreductase activity"/>
    <property type="evidence" value="ECO:0007669"/>
    <property type="project" value="UniProtKB-KW"/>
</dbReference>
<gene>
    <name evidence="7" type="ORF">MIND_00423600</name>
</gene>